<dbReference type="Proteomes" id="UP001271007">
    <property type="component" value="Unassembled WGS sequence"/>
</dbReference>
<dbReference type="AlphaFoldDB" id="A0AAJ0D6I5"/>
<protein>
    <recommendedName>
        <fullName evidence="2">BTB domain-containing protein</fullName>
    </recommendedName>
</protein>
<dbReference type="SUPFAM" id="SSF54695">
    <property type="entry name" value="POZ domain"/>
    <property type="match status" value="1"/>
</dbReference>
<comment type="caution">
    <text evidence="3">The sequence shown here is derived from an EMBL/GenBank/DDBJ whole genome shotgun (WGS) entry which is preliminary data.</text>
</comment>
<dbReference type="EMBL" id="JAWDJX010000065">
    <property type="protein sequence ID" value="KAK3047244.1"/>
    <property type="molecule type" value="Genomic_DNA"/>
</dbReference>
<dbReference type="PANTHER" id="PTHR47843:SF2">
    <property type="entry name" value="BTB DOMAIN-CONTAINING PROTEIN"/>
    <property type="match status" value="1"/>
</dbReference>
<dbReference type="InterPro" id="IPR000210">
    <property type="entry name" value="BTB/POZ_dom"/>
</dbReference>
<feature type="region of interest" description="Disordered" evidence="1">
    <location>
        <begin position="1"/>
        <end position="26"/>
    </location>
</feature>
<accession>A0AAJ0D6I5</accession>
<proteinExistence type="predicted"/>
<evidence type="ECO:0000313" key="3">
    <source>
        <dbReference type="EMBL" id="KAK3047244.1"/>
    </source>
</evidence>
<name>A0AAJ0D6I5_9PEZI</name>
<gene>
    <name evidence="3" type="ORF">LTR09_011344</name>
</gene>
<reference evidence="3" key="1">
    <citation type="submission" date="2023-04" db="EMBL/GenBank/DDBJ databases">
        <title>Black Yeasts Isolated from many extreme environments.</title>
        <authorList>
            <person name="Coleine C."/>
            <person name="Stajich J.E."/>
            <person name="Selbmann L."/>
        </authorList>
    </citation>
    <scope>NUCLEOTIDE SEQUENCE</scope>
    <source>
        <strain evidence="3">CCFEE 5312</strain>
    </source>
</reference>
<dbReference type="InterPro" id="IPR011333">
    <property type="entry name" value="SKP1/BTB/POZ_sf"/>
</dbReference>
<dbReference type="Gene3D" id="3.30.710.10">
    <property type="entry name" value="Potassium Channel Kv1.1, Chain A"/>
    <property type="match status" value="1"/>
</dbReference>
<evidence type="ECO:0000256" key="1">
    <source>
        <dbReference type="SAM" id="MobiDB-lite"/>
    </source>
</evidence>
<keyword evidence="4" id="KW-1185">Reference proteome</keyword>
<dbReference type="PANTHER" id="PTHR47843">
    <property type="entry name" value="BTB DOMAIN-CONTAINING PROTEIN-RELATED"/>
    <property type="match status" value="1"/>
</dbReference>
<sequence>MNMPDPEETREVQGNTPATVVNREGERPAKRIKTGFRDTIIVLIGASEIKYILHEHLVCPTSDFFRCICNGDQEDSSGHTVRLPEATEEIFEIYSSFIYTRTLDARGEDDSSVLCLEYNRSLTTDVKTQLFNLAIQAYAFGKKMQDAAFRNAMCEEAKLIMRGCEHVGFPENIHTLCKEVSMSSKLTRLFVDWFICASYRENKLDELLEKVPAEFVRTVASLSIRERKQPYVERLPKSRGKCFYHDHKSEADKSK</sequence>
<dbReference type="CDD" id="cd18186">
    <property type="entry name" value="BTB_POZ_ZBTB_KLHL-like"/>
    <property type="match status" value="1"/>
</dbReference>
<evidence type="ECO:0000259" key="2">
    <source>
        <dbReference type="PROSITE" id="PS50097"/>
    </source>
</evidence>
<evidence type="ECO:0000313" key="4">
    <source>
        <dbReference type="Proteomes" id="UP001271007"/>
    </source>
</evidence>
<dbReference type="PROSITE" id="PS50097">
    <property type="entry name" value="BTB"/>
    <property type="match status" value="1"/>
</dbReference>
<feature type="domain" description="BTB" evidence="2">
    <location>
        <begin position="37"/>
        <end position="107"/>
    </location>
</feature>
<organism evidence="3 4">
    <name type="scientific">Extremus antarcticus</name>
    <dbReference type="NCBI Taxonomy" id="702011"/>
    <lineage>
        <taxon>Eukaryota</taxon>
        <taxon>Fungi</taxon>
        <taxon>Dikarya</taxon>
        <taxon>Ascomycota</taxon>
        <taxon>Pezizomycotina</taxon>
        <taxon>Dothideomycetes</taxon>
        <taxon>Dothideomycetidae</taxon>
        <taxon>Mycosphaerellales</taxon>
        <taxon>Extremaceae</taxon>
        <taxon>Extremus</taxon>
    </lineage>
</organism>